<name>A0A7G9QQ75_9GAMM</name>
<dbReference type="Proteomes" id="UP000515977">
    <property type="component" value="Chromosome"/>
</dbReference>
<keyword evidence="2" id="KW-0732">Signal</keyword>
<protein>
    <submittedName>
        <fullName evidence="3">Uncharacterized protein</fullName>
    </submittedName>
</protein>
<dbReference type="AlphaFoldDB" id="A0A7G9QQ75"/>
<gene>
    <name evidence="3" type="ORF">H9L17_09705</name>
</gene>
<evidence type="ECO:0000256" key="1">
    <source>
        <dbReference type="SAM" id="MobiDB-lite"/>
    </source>
</evidence>
<evidence type="ECO:0000313" key="3">
    <source>
        <dbReference type="EMBL" id="QNN45500.1"/>
    </source>
</evidence>
<accession>A0A7G9QQ75</accession>
<feature type="signal peptide" evidence="2">
    <location>
        <begin position="1"/>
        <end position="24"/>
    </location>
</feature>
<evidence type="ECO:0000256" key="2">
    <source>
        <dbReference type="SAM" id="SignalP"/>
    </source>
</evidence>
<dbReference type="KEGG" id="tbv:H9L17_09705"/>
<keyword evidence="4" id="KW-1185">Reference proteome</keyword>
<reference evidence="3 4" key="1">
    <citation type="submission" date="2020-08" db="EMBL/GenBank/DDBJ databases">
        <title>Genome sequence of Thermomonas brevis KACC 16975T.</title>
        <authorList>
            <person name="Hyun D.-W."/>
            <person name="Bae J.-W."/>
        </authorList>
    </citation>
    <scope>NUCLEOTIDE SEQUENCE [LARGE SCALE GENOMIC DNA]</scope>
    <source>
        <strain evidence="3 4">KACC 16975</strain>
    </source>
</reference>
<evidence type="ECO:0000313" key="4">
    <source>
        <dbReference type="Proteomes" id="UP000515977"/>
    </source>
</evidence>
<feature type="region of interest" description="Disordered" evidence="1">
    <location>
        <begin position="41"/>
        <end position="91"/>
    </location>
</feature>
<feature type="compositionally biased region" description="Low complexity" evidence="1">
    <location>
        <begin position="64"/>
        <end position="84"/>
    </location>
</feature>
<dbReference type="RefSeq" id="WP_187569268.1">
    <property type="nucleotide sequence ID" value="NZ_CP060711.1"/>
</dbReference>
<sequence>MRLPTPRQLLVCLALTGAFGHAGAAELRHLAPEIAPAAADAATPCPTDRLDEADIDGAVAASHAQRPQKPKPQAAAPAATARTTGGDSRMLPARFHSFLPGMFR</sequence>
<proteinExistence type="predicted"/>
<dbReference type="EMBL" id="CP060711">
    <property type="protein sequence ID" value="QNN45500.1"/>
    <property type="molecule type" value="Genomic_DNA"/>
</dbReference>
<feature type="chain" id="PRO_5028934916" evidence="2">
    <location>
        <begin position="25"/>
        <end position="104"/>
    </location>
</feature>
<organism evidence="3 4">
    <name type="scientific">Thermomonas brevis</name>
    <dbReference type="NCBI Taxonomy" id="215691"/>
    <lineage>
        <taxon>Bacteria</taxon>
        <taxon>Pseudomonadati</taxon>
        <taxon>Pseudomonadota</taxon>
        <taxon>Gammaproteobacteria</taxon>
        <taxon>Lysobacterales</taxon>
        <taxon>Lysobacteraceae</taxon>
        <taxon>Thermomonas</taxon>
    </lineage>
</organism>